<dbReference type="InterPro" id="IPR013098">
    <property type="entry name" value="Ig_I-set"/>
</dbReference>
<name>A0ABM1C4B1_LIMPO</name>
<accession>A0ABM1C4B1</accession>
<dbReference type="Pfam" id="PF14604">
    <property type="entry name" value="SH3_9"/>
    <property type="match status" value="1"/>
</dbReference>
<feature type="domain" description="SH3" evidence="4">
    <location>
        <begin position="1"/>
        <end position="61"/>
    </location>
</feature>
<keyword evidence="2 3" id="KW-0728">SH3 domain</keyword>
<evidence type="ECO:0000259" key="5">
    <source>
        <dbReference type="PROSITE" id="PS50835"/>
    </source>
</evidence>
<dbReference type="InterPro" id="IPR001452">
    <property type="entry name" value="SH3_domain"/>
</dbReference>
<evidence type="ECO:0000259" key="4">
    <source>
        <dbReference type="PROSITE" id="PS50002"/>
    </source>
</evidence>
<dbReference type="InterPro" id="IPR007110">
    <property type="entry name" value="Ig-like_dom"/>
</dbReference>
<feature type="non-terminal residue" evidence="7">
    <location>
        <position position="1"/>
    </location>
</feature>
<dbReference type="SMART" id="SM00326">
    <property type="entry name" value="SH3"/>
    <property type="match status" value="1"/>
</dbReference>
<dbReference type="PROSITE" id="PS50835">
    <property type="entry name" value="IG_LIKE"/>
    <property type="match status" value="1"/>
</dbReference>
<dbReference type="SUPFAM" id="SSF50044">
    <property type="entry name" value="SH3-domain"/>
    <property type="match status" value="1"/>
</dbReference>
<dbReference type="SUPFAM" id="SSF48726">
    <property type="entry name" value="Immunoglobulin"/>
    <property type="match status" value="1"/>
</dbReference>
<dbReference type="Gene3D" id="2.30.30.40">
    <property type="entry name" value="SH3 Domains"/>
    <property type="match status" value="1"/>
</dbReference>
<evidence type="ECO:0000313" key="7">
    <source>
        <dbReference type="RefSeq" id="XP_013793881.2"/>
    </source>
</evidence>
<dbReference type="InterPro" id="IPR013783">
    <property type="entry name" value="Ig-like_fold"/>
</dbReference>
<reference evidence="7" key="1">
    <citation type="submission" date="2025-08" db="UniProtKB">
        <authorList>
            <consortium name="RefSeq"/>
        </authorList>
    </citation>
    <scope>IDENTIFICATION</scope>
    <source>
        <tissue evidence="7">Muscle</tissue>
    </source>
</reference>
<sequence length="139" mass="16149">EEIEFVVMTTYVSEKTDVMSVVEGERVYLIEKTSSDWWFVKKHLTQEKGLVPVDILKDVLTYTHFLKEKIDEKIKKLPVFGKPRPGEKMVPPKFVKKLQPLCIPDGQPATFECQVSGHPRPTITWFRQTQIIKPSSEFQ</sequence>
<evidence type="ECO:0000313" key="6">
    <source>
        <dbReference type="Proteomes" id="UP000694941"/>
    </source>
</evidence>
<comment type="similarity">
    <text evidence="1">Belongs to the protein kinase superfamily. CAMK Ser/Thr protein kinase family.</text>
</comment>
<dbReference type="GeneID" id="106477910"/>
<dbReference type="Proteomes" id="UP000694941">
    <property type="component" value="Unplaced"/>
</dbReference>
<evidence type="ECO:0000256" key="2">
    <source>
        <dbReference type="ARBA" id="ARBA00022443"/>
    </source>
</evidence>
<keyword evidence="6" id="KW-1185">Reference proteome</keyword>
<organism evidence="6 7">
    <name type="scientific">Limulus polyphemus</name>
    <name type="common">Atlantic horseshoe crab</name>
    <dbReference type="NCBI Taxonomy" id="6850"/>
    <lineage>
        <taxon>Eukaryota</taxon>
        <taxon>Metazoa</taxon>
        <taxon>Ecdysozoa</taxon>
        <taxon>Arthropoda</taxon>
        <taxon>Chelicerata</taxon>
        <taxon>Merostomata</taxon>
        <taxon>Xiphosura</taxon>
        <taxon>Limulidae</taxon>
        <taxon>Limulus</taxon>
    </lineage>
</organism>
<proteinExistence type="inferred from homology"/>
<dbReference type="Pfam" id="PF07679">
    <property type="entry name" value="I-set"/>
    <property type="match status" value="1"/>
</dbReference>
<dbReference type="RefSeq" id="XP_013793881.2">
    <property type="nucleotide sequence ID" value="XM_013938427.2"/>
</dbReference>
<feature type="domain" description="Ig-like" evidence="5">
    <location>
        <begin position="92"/>
        <end position="139"/>
    </location>
</feature>
<dbReference type="PANTHER" id="PTHR47633">
    <property type="entry name" value="IMMUNOGLOBULIN"/>
    <property type="match status" value="1"/>
</dbReference>
<protein>
    <submittedName>
        <fullName evidence="7">Titin-like</fullName>
    </submittedName>
</protein>
<feature type="non-terminal residue" evidence="7">
    <location>
        <position position="139"/>
    </location>
</feature>
<evidence type="ECO:0000256" key="1">
    <source>
        <dbReference type="ARBA" id="ARBA00006692"/>
    </source>
</evidence>
<dbReference type="PROSITE" id="PS50002">
    <property type="entry name" value="SH3"/>
    <property type="match status" value="1"/>
</dbReference>
<gene>
    <name evidence="7" type="primary">LOC106477910</name>
</gene>
<dbReference type="InterPro" id="IPR036179">
    <property type="entry name" value="Ig-like_dom_sf"/>
</dbReference>
<dbReference type="Gene3D" id="2.60.40.10">
    <property type="entry name" value="Immunoglobulins"/>
    <property type="match status" value="1"/>
</dbReference>
<dbReference type="PANTHER" id="PTHR47633:SF4">
    <property type="entry name" value="MYOPALLADIN ISOFORM X1"/>
    <property type="match status" value="1"/>
</dbReference>
<dbReference type="InterPro" id="IPR036028">
    <property type="entry name" value="SH3-like_dom_sf"/>
</dbReference>
<evidence type="ECO:0000256" key="3">
    <source>
        <dbReference type="PROSITE-ProRule" id="PRU00192"/>
    </source>
</evidence>